<protein>
    <submittedName>
        <fullName evidence="1">Ribosomal protein arginine N-methyltransferase rmt3</fullName>
        <ecNumber evidence="1">2.1.1.319</ecNumber>
    </submittedName>
</protein>
<evidence type="ECO:0000313" key="2">
    <source>
        <dbReference type="Proteomes" id="UP001177260"/>
    </source>
</evidence>
<gene>
    <name evidence="1" type="primary">rmt3</name>
    <name evidence="1" type="ORF">N8T08_009359</name>
</gene>
<comment type="caution">
    <text evidence="1">The sequence shown here is derived from an EMBL/GenBank/DDBJ whole genome shotgun (WGS) entry which is preliminary data.</text>
</comment>
<name>A0ACC3AU15_9EURO</name>
<accession>A0ACC3AU15</accession>
<dbReference type="Proteomes" id="UP001177260">
    <property type="component" value="Unassembled WGS sequence"/>
</dbReference>
<proteinExistence type="predicted"/>
<keyword evidence="1" id="KW-0689">Ribosomal protein</keyword>
<keyword evidence="1" id="KW-0808">Transferase</keyword>
<keyword evidence="1" id="KW-0687">Ribonucleoprotein</keyword>
<dbReference type="EMBL" id="JAOPJF010000069">
    <property type="protein sequence ID" value="KAK1141084.1"/>
    <property type="molecule type" value="Genomic_DNA"/>
</dbReference>
<keyword evidence="1" id="KW-0489">Methyltransferase</keyword>
<organism evidence="1 2">
    <name type="scientific">Aspergillus melleus</name>
    <dbReference type="NCBI Taxonomy" id="138277"/>
    <lineage>
        <taxon>Eukaryota</taxon>
        <taxon>Fungi</taxon>
        <taxon>Dikarya</taxon>
        <taxon>Ascomycota</taxon>
        <taxon>Pezizomycotina</taxon>
        <taxon>Eurotiomycetes</taxon>
        <taxon>Eurotiomycetidae</taxon>
        <taxon>Eurotiales</taxon>
        <taxon>Aspergillaceae</taxon>
        <taxon>Aspergillus</taxon>
        <taxon>Aspergillus subgen. Circumdati</taxon>
    </lineage>
</organism>
<evidence type="ECO:0000313" key="1">
    <source>
        <dbReference type="EMBL" id="KAK1141084.1"/>
    </source>
</evidence>
<dbReference type="EC" id="2.1.1.319" evidence="1"/>
<reference evidence="1 2" key="1">
    <citation type="journal article" date="2023" name="ACS Omega">
        <title>Identification of the Neoaspergillic Acid Biosynthesis Gene Cluster by Establishing an In Vitro CRISPR-Ribonucleoprotein Genetic System in Aspergillus melleus.</title>
        <authorList>
            <person name="Yuan B."/>
            <person name="Grau M.F."/>
            <person name="Murata R.M."/>
            <person name="Torok T."/>
            <person name="Venkateswaran K."/>
            <person name="Stajich J.E."/>
            <person name="Wang C.C.C."/>
        </authorList>
    </citation>
    <scope>NUCLEOTIDE SEQUENCE [LARGE SCALE GENOMIC DNA]</scope>
    <source>
        <strain evidence="1 2">IMV 1140</strain>
    </source>
</reference>
<sequence length="542" mass="60952">MSASIPSERPLKDDDTRSTTSEDSELSNEEGWEDVEPDDETQPVVGLFSEKVYPDVNAMLKESKEKHDFDLRKVQKNLGLDFLGTIKLVNYIRSQVKAGNTSPDVTSKDKFDDDVYLKPVLEDDALLYSLDDIEDEEASDAPGGTDAERQVVELQEELERLQTQFSEYRSAVQQSMEEQLSKEDEKLAPGPSQRAQSKVDEIDADYFVSYSYNGIHESMLKDSVRTDSYRDFVYDNKHLFKDKVVLDVGCGTGILSMFCAKAGAKKVISVDNSNIIDRAKEIIYENGFGDVITPIRGKIEEVELPVPQVDIIVSEWMGYCLLFEAMFDSVIYARDRYLAPDGLMVPSHATLRIAPFADPDFIASHISFWHSVYGFNMSSMLTGIYDEALVRSIQPSAIPADSNIFLPLPLHTITVDELSFLKDFKVTLNEDIDALDGFAIWFDMFFMPSRESTIPDNAIPSEMQKKGIVAFTTGPHGTETHWQQGVCLIDHGKKRATPLKKGQTITGKIGYQKKSEKSRALDITIDWEVQDVEKGSQEWSLA</sequence>
<keyword evidence="2" id="KW-1185">Reference proteome</keyword>